<keyword evidence="2" id="KW-1133">Transmembrane helix</keyword>
<evidence type="ECO:0000313" key="3">
    <source>
        <dbReference type="EMBL" id="KKK92362.1"/>
    </source>
</evidence>
<feature type="compositionally biased region" description="Low complexity" evidence="1">
    <location>
        <begin position="1"/>
        <end position="13"/>
    </location>
</feature>
<evidence type="ECO:0000256" key="2">
    <source>
        <dbReference type="SAM" id="Phobius"/>
    </source>
</evidence>
<feature type="transmembrane region" description="Helical" evidence="2">
    <location>
        <begin position="92"/>
        <end position="109"/>
    </location>
</feature>
<dbReference type="EMBL" id="LAZR01048245">
    <property type="protein sequence ID" value="KKK92362.1"/>
    <property type="molecule type" value="Genomic_DNA"/>
</dbReference>
<keyword evidence="2" id="KW-0472">Membrane</keyword>
<keyword evidence="2" id="KW-0812">Transmembrane</keyword>
<reference evidence="3" key="1">
    <citation type="journal article" date="2015" name="Nature">
        <title>Complex archaea that bridge the gap between prokaryotes and eukaryotes.</title>
        <authorList>
            <person name="Spang A."/>
            <person name="Saw J.H."/>
            <person name="Jorgensen S.L."/>
            <person name="Zaremba-Niedzwiedzka K."/>
            <person name="Martijn J."/>
            <person name="Lind A.E."/>
            <person name="van Eijk R."/>
            <person name="Schleper C."/>
            <person name="Guy L."/>
            <person name="Ettema T.J."/>
        </authorList>
    </citation>
    <scope>NUCLEOTIDE SEQUENCE</scope>
</reference>
<feature type="transmembrane region" description="Helical" evidence="2">
    <location>
        <begin position="115"/>
        <end position="131"/>
    </location>
</feature>
<evidence type="ECO:0000256" key="1">
    <source>
        <dbReference type="SAM" id="MobiDB-lite"/>
    </source>
</evidence>
<sequence length="184" mass="21352">MKPYARSSRSSARYTAERPTSARRRRSLPAYLDLRAFQGWRRGCRCRVDGYGLQSLERDAPSRHQELPVDQFARSLISAHARDRHHIALRDSVLLLLLLLLLLLPPPPFVRHASVWHRVVVALACGHRLLYRRRRRHGRRSADGPGQVNARRTSTGRSNFADRRKKTRNRVFMSRAASLLLTMW</sequence>
<feature type="region of interest" description="Disordered" evidence="1">
    <location>
        <begin position="1"/>
        <end position="21"/>
    </location>
</feature>
<protein>
    <submittedName>
        <fullName evidence="3">Uncharacterized protein</fullName>
    </submittedName>
</protein>
<comment type="caution">
    <text evidence="3">The sequence shown here is derived from an EMBL/GenBank/DDBJ whole genome shotgun (WGS) entry which is preliminary data.</text>
</comment>
<name>A0A0F8ZEZ3_9ZZZZ</name>
<gene>
    <name evidence="3" type="ORF">LCGC14_2703690</name>
</gene>
<accession>A0A0F8ZEZ3</accession>
<feature type="region of interest" description="Disordered" evidence="1">
    <location>
        <begin position="136"/>
        <end position="165"/>
    </location>
</feature>
<dbReference type="AlphaFoldDB" id="A0A0F8ZEZ3"/>
<proteinExistence type="predicted"/>
<organism evidence="3">
    <name type="scientific">marine sediment metagenome</name>
    <dbReference type="NCBI Taxonomy" id="412755"/>
    <lineage>
        <taxon>unclassified sequences</taxon>
        <taxon>metagenomes</taxon>
        <taxon>ecological metagenomes</taxon>
    </lineage>
</organism>